<dbReference type="InterPro" id="IPR035647">
    <property type="entry name" value="EFG_III/V"/>
</dbReference>
<dbReference type="PANTHER" id="PTHR16301">
    <property type="entry name" value="IMPACT-RELATED"/>
    <property type="match status" value="1"/>
</dbReference>
<comment type="similarity">
    <text evidence="1">Belongs to the IMPACT family.</text>
</comment>
<organism evidence="3 4">
    <name type="scientific">Deinococcus ruber</name>
    <dbReference type="NCBI Taxonomy" id="1848197"/>
    <lineage>
        <taxon>Bacteria</taxon>
        <taxon>Thermotogati</taxon>
        <taxon>Deinococcota</taxon>
        <taxon>Deinococci</taxon>
        <taxon>Deinococcales</taxon>
        <taxon>Deinococcaceae</taxon>
        <taxon>Deinococcus</taxon>
    </lineage>
</organism>
<dbReference type="Gene3D" id="3.30.70.240">
    <property type="match status" value="1"/>
</dbReference>
<dbReference type="AlphaFoldDB" id="A0A918C5X2"/>
<feature type="domain" description="Impact N-terminal" evidence="2">
    <location>
        <begin position="21"/>
        <end position="122"/>
    </location>
</feature>
<comment type="caution">
    <text evidence="3">The sequence shown here is derived from an EMBL/GenBank/DDBJ whole genome shotgun (WGS) entry which is preliminary data.</text>
</comment>
<dbReference type="Proteomes" id="UP000603865">
    <property type="component" value="Unassembled WGS sequence"/>
</dbReference>
<dbReference type="InterPro" id="IPR036956">
    <property type="entry name" value="Impact_N_sf"/>
</dbReference>
<protein>
    <recommendedName>
        <fullName evidence="2">Impact N-terminal domain-containing protein</fullName>
    </recommendedName>
</protein>
<dbReference type="Pfam" id="PF01205">
    <property type="entry name" value="Impact_N"/>
    <property type="match status" value="1"/>
</dbReference>
<proteinExistence type="inferred from homology"/>
<evidence type="ECO:0000313" key="4">
    <source>
        <dbReference type="Proteomes" id="UP000603865"/>
    </source>
</evidence>
<dbReference type="InterPro" id="IPR001498">
    <property type="entry name" value="Impact_N"/>
</dbReference>
<evidence type="ECO:0000259" key="2">
    <source>
        <dbReference type="Pfam" id="PF01205"/>
    </source>
</evidence>
<dbReference type="PANTHER" id="PTHR16301:SF20">
    <property type="entry name" value="IMPACT FAMILY MEMBER YIGZ"/>
    <property type="match status" value="1"/>
</dbReference>
<dbReference type="InterPro" id="IPR020568">
    <property type="entry name" value="Ribosomal_Su5_D2-typ_SF"/>
</dbReference>
<name>A0A918C5X2_9DEIO</name>
<dbReference type="SUPFAM" id="SSF54211">
    <property type="entry name" value="Ribosomal protein S5 domain 2-like"/>
    <property type="match status" value="1"/>
</dbReference>
<gene>
    <name evidence="3" type="ORF">GCM10008957_21240</name>
</gene>
<dbReference type="RefSeq" id="WP_189090156.1">
    <property type="nucleotide sequence ID" value="NZ_BMQL01000010.1"/>
</dbReference>
<reference evidence="3" key="2">
    <citation type="submission" date="2020-09" db="EMBL/GenBank/DDBJ databases">
        <authorList>
            <person name="Sun Q."/>
            <person name="Ohkuma M."/>
        </authorList>
    </citation>
    <scope>NUCLEOTIDE SEQUENCE</scope>
    <source>
        <strain evidence="3">JCM 31311</strain>
    </source>
</reference>
<reference evidence="3" key="1">
    <citation type="journal article" date="2014" name="Int. J. Syst. Evol. Microbiol.">
        <title>Complete genome sequence of Corynebacterium casei LMG S-19264T (=DSM 44701T), isolated from a smear-ripened cheese.</title>
        <authorList>
            <consortium name="US DOE Joint Genome Institute (JGI-PGF)"/>
            <person name="Walter F."/>
            <person name="Albersmeier A."/>
            <person name="Kalinowski J."/>
            <person name="Ruckert C."/>
        </authorList>
    </citation>
    <scope>NUCLEOTIDE SEQUENCE</scope>
    <source>
        <strain evidence="3">JCM 31311</strain>
    </source>
</reference>
<dbReference type="GO" id="GO:0005737">
    <property type="term" value="C:cytoplasm"/>
    <property type="evidence" value="ECO:0007669"/>
    <property type="project" value="TreeGrafter"/>
</dbReference>
<evidence type="ECO:0000313" key="3">
    <source>
        <dbReference type="EMBL" id="GGR08277.1"/>
    </source>
</evidence>
<keyword evidence="4" id="KW-1185">Reference proteome</keyword>
<dbReference type="InterPro" id="IPR023582">
    <property type="entry name" value="Impact"/>
</dbReference>
<accession>A0A918C5X2</accession>
<dbReference type="GO" id="GO:0006446">
    <property type="term" value="P:regulation of translational initiation"/>
    <property type="evidence" value="ECO:0007669"/>
    <property type="project" value="TreeGrafter"/>
</dbReference>
<dbReference type="SUPFAM" id="SSF54980">
    <property type="entry name" value="EF-G C-terminal domain-like"/>
    <property type="match status" value="1"/>
</dbReference>
<dbReference type="Gene3D" id="3.30.230.30">
    <property type="entry name" value="Impact, N-terminal domain"/>
    <property type="match status" value="1"/>
</dbReference>
<sequence length="202" mass="21781">MSLDAFTTVAALHRFDAVIENSEFLAFCTRADTPEAALAWIKSIRAERPDATHVCWAYVIGAAYRFSDDGEPGGTAGQPILRAIQGQQLDHVAAAVVRYYGGTNLGTGGLARAYGGTAAECLRTAPRLEVRPRVQVSVHVPFERVSTLYHLLAAFDVDRGEEVYGQDGLQLALGVYPDEVERLTEALRDATRGAGRVVMGDA</sequence>
<dbReference type="EMBL" id="BMQL01000010">
    <property type="protein sequence ID" value="GGR08277.1"/>
    <property type="molecule type" value="Genomic_DNA"/>
</dbReference>
<evidence type="ECO:0000256" key="1">
    <source>
        <dbReference type="ARBA" id="ARBA00007665"/>
    </source>
</evidence>